<keyword evidence="2" id="KW-1185">Reference proteome</keyword>
<evidence type="ECO:0000313" key="2">
    <source>
        <dbReference type="Proteomes" id="UP000828026"/>
    </source>
</evidence>
<protein>
    <submittedName>
        <fullName evidence="1">Uncharacterized protein</fullName>
    </submittedName>
</protein>
<organism evidence="1 2">
    <name type="scientific">Vibrio phage BUCT194</name>
    <dbReference type="NCBI Taxonomy" id="2859072"/>
    <lineage>
        <taxon>Viruses</taxon>
        <taxon>Duplodnaviria</taxon>
        <taxon>Heunggongvirae</taxon>
        <taxon>Uroviricota</taxon>
        <taxon>Caudoviricetes</taxon>
        <taxon>Schitoviridae</taxon>
        <taxon>Varunavirus</taxon>
        <taxon>Varunavirus BUCT194</taxon>
    </lineage>
</organism>
<dbReference type="Proteomes" id="UP000828026">
    <property type="component" value="Segment"/>
</dbReference>
<dbReference type="RefSeq" id="YP_010657646.1">
    <property type="nucleotide sequence ID" value="NC_070848.1"/>
</dbReference>
<proteinExistence type="predicted"/>
<evidence type="ECO:0000313" key="1">
    <source>
        <dbReference type="EMBL" id="UAW01211.1"/>
    </source>
</evidence>
<name>A0AAE9BPI8_9CAUD</name>
<dbReference type="EMBL" id="MZ447858">
    <property type="protein sequence ID" value="UAW01211.1"/>
    <property type="molecule type" value="Genomic_DNA"/>
</dbReference>
<dbReference type="KEGG" id="vg:77933565"/>
<accession>A0AAE9BPI8</accession>
<reference evidence="1 2" key="1">
    <citation type="submission" date="2021-06" db="EMBL/GenBank/DDBJ databases">
        <authorList>
            <person name="Chen R."/>
            <person name="Qin H."/>
            <person name="He S."/>
            <person name="Han P."/>
            <person name="Xu F."/>
            <person name="Sun H."/>
            <person name="Fan H."/>
            <person name="Tong Y."/>
        </authorList>
    </citation>
    <scope>NUCLEOTIDE SEQUENCE [LARGE SCALE GENOMIC DNA]</scope>
</reference>
<dbReference type="GeneID" id="77933565"/>
<sequence length="102" mass="11993">MFIYNLISLRDQKVHISGVMLMCIISRLNKRTKSAYIAEIEAYYNEERCKRHAYKYKTKGIYAQLLSLRKRGYVRVERHGRCLCYKLTMKGHAAVGLFVGKK</sequence>